<sequence length="259" mass="29035">MLHLELFGLFGLITPHPTHRPPPLLTAMSCSIGVQPTSTSIYDPWGASLSLWHADGQIEGLESIPPTFSTWDFPLGQDLYNPGLPLNTFHGPERSPKNDIGQQLSESLSTQPVPSNGQLKNRKSRGAKPAKTGIQKTSSRERFLERNRQAASRCRQKRKEHTQVLEERFKEQSTKHQQLQSEFRCLRMEILGLKNEVLKHAHCTDNHISEYLAQMLETVHEYGQQDRTSSIGGSSELESTESLDDCLAQGDLDGLLVPE</sequence>
<evidence type="ECO:0000259" key="7">
    <source>
        <dbReference type="PROSITE" id="PS50217"/>
    </source>
</evidence>
<dbReference type="InterPro" id="IPR046347">
    <property type="entry name" value="bZIP_sf"/>
</dbReference>
<dbReference type="SMART" id="SM00338">
    <property type="entry name" value="BRLZ"/>
    <property type="match status" value="1"/>
</dbReference>
<feature type="coiled-coil region" evidence="5">
    <location>
        <begin position="162"/>
        <end position="196"/>
    </location>
</feature>
<keyword evidence="9" id="KW-1185">Reference proteome</keyword>
<dbReference type="EMBL" id="AP024419">
    <property type="protein sequence ID" value="BCR87450.1"/>
    <property type="molecule type" value="Genomic_DNA"/>
</dbReference>
<feature type="region of interest" description="Disordered" evidence="6">
    <location>
        <begin position="224"/>
        <end position="245"/>
    </location>
</feature>
<dbReference type="RefSeq" id="XP_043135972.1">
    <property type="nucleotide sequence ID" value="XM_043278166.1"/>
</dbReference>
<feature type="compositionally biased region" description="Basic and acidic residues" evidence="6">
    <location>
        <begin position="138"/>
        <end position="148"/>
    </location>
</feature>
<dbReference type="GeneID" id="66981809"/>
<evidence type="ECO:0000256" key="6">
    <source>
        <dbReference type="SAM" id="MobiDB-lite"/>
    </source>
</evidence>
<evidence type="ECO:0000256" key="3">
    <source>
        <dbReference type="ARBA" id="ARBA00023163"/>
    </source>
</evidence>
<evidence type="ECO:0000256" key="2">
    <source>
        <dbReference type="ARBA" id="ARBA00023015"/>
    </source>
</evidence>
<dbReference type="KEGG" id="ache:ACHE_40014A"/>
<dbReference type="Gene3D" id="1.20.5.170">
    <property type="match status" value="1"/>
</dbReference>
<evidence type="ECO:0000256" key="4">
    <source>
        <dbReference type="ARBA" id="ARBA00023242"/>
    </source>
</evidence>
<feature type="domain" description="BZIP" evidence="7">
    <location>
        <begin position="137"/>
        <end position="200"/>
    </location>
</feature>
<keyword evidence="3" id="KW-0804">Transcription</keyword>
<organism evidence="8 9">
    <name type="scientific">Aspergillus chevalieri</name>
    <name type="common">Eurotium chevalieri</name>
    <dbReference type="NCBI Taxonomy" id="182096"/>
    <lineage>
        <taxon>Eukaryota</taxon>
        <taxon>Fungi</taxon>
        <taxon>Dikarya</taxon>
        <taxon>Ascomycota</taxon>
        <taxon>Pezizomycotina</taxon>
        <taxon>Eurotiomycetes</taxon>
        <taxon>Eurotiomycetidae</taxon>
        <taxon>Eurotiales</taxon>
        <taxon>Aspergillaceae</taxon>
        <taxon>Aspergillus</taxon>
        <taxon>Aspergillus subgen. Aspergillus</taxon>
    </lineage>
</organism>
<dbReference type="GO" id="GO:0003700">
    <property type="term" value="F:DNA-binding transcription factor activity"/>
    <property type="evidence" value="ECO:0007669"/>
    <property type="project" value="InterPro"/>
</dbReference>
<evidence type="ECO:0000313" key="9">
    <source>
        <dbReference type="Proteomes" id="UP000637239"/>
    </source>
</evidence>
<dbReference type="PROSITE" id="PS00036">
    <property type="entry name" value="BZIP_BASIC"/>
    <property type="match status" value="1"/>
</dbReference>
<keyword evidence="2" id="KW-0805">Transcription regulation</keyword>
<evidence type="ECO:0000256" key="1">
    <source>
        <dbReference type="ARBA" id="ARBA00004123"/>
    </source>
</evidence>
<feature type="region of interest" description="Disordered" evidence="6">
    <location>
        <begin position="84"/>
        <end position="159"/>
    </location>
</feature>
<dbReference type="GO" id="GO:0005634">
    <property type="term" value="C:nucleus"/>
    <property type="evidence" value="ECO:0007669"/>
    <property type="project" value="UniProtKB-SubCell"/>
</dbReference>
<feature type="compositionally biased region" description="Polar residues" evidence="6">
    <location>
        <begin position="100"/>
        <end position="119"/>
    </location>
</feature>
<reference evidence="8" key="1">
    <citation type="submission" date="2021-01" db="EMBL/GenBank/DDBJ databases">
        <authorList>
            <consortium name="Aspergillus chevalieri M1 genome sequencing consortium"/>
            <person name="Kazuki M."/>
            <person name="Futagami T."/>
        </authorList>
    </citation>
    <scope>NUCLEOTIDE SEQUENCE</scope>
    <source>
        <strain evidence="8">M1</strain>
    </source>
</reference>
<evidence type="ECO:0000313" key="8">
    <source>
        <dbReference type="EMBL" id="BCR87450.1"/>
    </source>
</evidence>
<keyword evidence="5" id="KW-0175">Coiled coil</keyword>
<dbReference type="Pfam" id="PF00170">
    <property type="entry name" value="bZIP_1"/>
    <property type="match status" value="1"/>
</dbReference>
<dbReference type="CDD" id="cd14687">
    <property type="entry name" value="bZIP_ATF2"/>
    <property type="match status" value="1"/>
</dbReference>
<reference evidence="8" key="2">
    <citation type="submission" date="2021-02" db="EMBL/GenBank/DDBJ databases">
        <title>Aspergillus chevalieri M1 genome sequence.</title>
        <authorList>
            <person name="Kadooka C."/>
            <person name="Mori K."/>
            <person name="Futagami T."/>
        </authorList>
    </citation>
    <scope>NUCLEOTIDE SEQUENCE</scope>
    <source>
        <strain evidence="8">M1</strain>
    </source>
</reference>
<dbReference type="PANTHER" id="PTHR19304">
    <property type="entry name" value="CYCLIC-AMP RESPONSE ELEMENT BINDING PROTEIN"/>
    <property type="match status" value="1"/>
</dbReference>
<dbReference type="SUPFAM" id="SSF57959">
    <property type="entry name" value="Leucine zipper domain"/>
    <property type="match status" value="1"/>
</dbReference>
<accession>A0A7R7VMM4</accession>
<evidence type="ECO:0000256" key="5">
    <source>
        <dbReference type="SAM" id="Coils"/>
    </source>
</evidence>
<name>A0A7R7VMM4_ASPCH</name>
<dbReference type="PROSITE" id="PS50217">
    <property type="entry name" value="BZIP"/>
    <property type="match status" value="1"/>
</dbReference>
<comment type="subcellular location">
    <subcellularLocation>
        <location evidence="1">Nucleus</location>
    </subcellularLocation>
</comment>
<protein>
    <recommendedName>
        <fullName evidence="7">BZIP domain-containing protein</fullName>
    </recommendedName>
</protein>
<dbReference type="AlphaFoldDB" id="A0A7R7VMM4"/>
<gene>
    <name evidence="8" type="ORF">ACHE_40014A</name>
</gene>
<feature type="compositionally biased region" description="Low complexity" evidence="6">
    <location>
        <begin position="228"/>
        <end position="237"/>
    </location>
</feature>
<proteinExistence type="predicted"/>
<dbReference type="InterPro" id="IPR051027">
    <property type="entry name" value="bZIP_transcription_factors"/>
</dbReference>
<keyword evidence="4" id="KW-0539">Nucleus</keyword>
<dbReference type="InterPro" id="IPR004827">
    <property type="entry name" value="bZIP"/>
</dbReference>
<dbReference type="Proteomes" id="UP000637239">
    <property type="component" value="Chromosome 4"/>
</dbReference>